<evidence type="ECO:0008006" key="4">
    <source>
        <dbReference type="Google" id="ProtNLM"/>
    </source>
</evidence>
<evidence type="ECO:0000313" key="2">
    <source>
        <dbReference type="EMBL" id="MTH62128.1"/>
    </source>
</evidence>
<reference evidence="2 3" key="1">
    <citation type="submission" date="2019-11" db="EMBL/GenBank/DDBJ databases">
        <authorList>
            <person name="Dong K."/>
        </authorList>
    </citation>
    <scope>NUCLEOTIDE SEQUENCE [LARGE SCALE GENOMIC DNA]</scope>
    <source>
        <strain evidence="2 3">NBRC 112902</strain>
    </source>
</reference>
<sequence>MRRTAPFALILALSACAAEPIVVENSGSIVELAGGPASLHRTAEAVAFHQPTADRLCRERGYGSAQFASEKEDMFVMSYLFNCIR</sequence>
<dbReference type="RefSeq" id="WP_155042079.1">
    <property type="nucleotide sequence ID" value="NZ_WMIG01000026.1"/>
</dbReference>
<proteinExistence type="predicted"/>
<keyword evidence="1" id="KW-0732">Signal</keyword>
<keyword evidence="3" id="KW-1185">Reference proteome</keyword>
<feature type="signal peptide" evidence="1">
    <location>
        <begin position="1"/>
        <end position="17"/>
    </location>
</feature>
<dbReference type="Proteomes" id="UP000449846">
    <property type="component" value="Unassembled WGS sequence"/>
</dbReference>
<evidence type="ECO:0000313" key="3">
    <source>
        <dbReference type="Proteomes" id="UP000449846"/>
    </source>
</evidence>
<feature type="chain" id="PRO_5033042561" description="DUF4156 domain-containing protein" evidence="1">
    <location>
        <begin position="18"/>
        <end position="85"/>
    </location>
</feature>
<dbReference type="EMBL" id="WMIG01000026">
    <property type="protein sequence ID" value="MTH62128.1"/>
    <property type="molecule type" value="Genomic_DNA"/>
</dbReference>
<comment type="caution">
    <text evidence="2">The sequence shown here is derived from an EMBL/GenBank/DDBJ whole genome shotgun (WGS) entry which is preliminary data.</text>
</comment>
<gene>
    <name evidence="2" type="ORF">GL300_23295</name>
</gene>
<accession>A0A844HSR0</accession>
<dbReference type="PROSITE" id="PS51257">
    <property type="entry name" value="PROKAR_LIPOPROTEIN"/>
    <property type="match status" value="1"/>
</dbReference>
<organism evidence="2 3">
    <name type="scientific">Paracoccus litorisediminis</name>
    <dbReference type="NCBI Taxonomy" id="2006130"/>
    <lineage>
        <taxon>Bacteria</taxon>
        <taxon>Pseudomonadati</taxon>
        <taxon>Pseudomonadota</taxon>
        <taxon>Alphaproteobacteria</taxon>
        <taxon>Rhodobacterales</taxon>
        <taxon>Paracoccaceae</taxon>
        <taxon>Paracoccus</taxon>
    </lineage>
</organism>
<name>A0A844HSR0_9RHOB</name>
<protein>
    <recommendedName>
        <fullName evidence="4">DUF4156 domain-containing protein</fullName>
    </recommendedName>
</protein>
<dbReference type="AlphaFoldDB" id="A0A844HSR0"/>
<evidence type="ECO:0000256" key="1">
    <source>
        <dbReference type="SAM" id="SignalP"/>
    </source>
</evidence>